<comment type="pathway">
    <text evidence="2">Amino-acid biosynthesis; L-isoleucine biosynthesis; 2-oxobutanoate from L-threonine: step 1/1.</text>
</comment>
<dbReference type="GO" id="GO:0009097">
    <property type="term" value="P:isoleucine biosynthetic process"/>
    <property type="evidence" value="ECO:0007669"/>
    <property type="project" value="UniProtKB-KW"/>
</dbReference>
<sequence length="416" mass="44138">MLALDDVLAAQEHVAETSRQTPLVYSNTFSDMTGADIHLKQEMLQRTGSFKIRGATNRIATLPEEDRNSGVVTASAGNHAQGVALAATRMGVDSTVVMPEAAPISKIQATEEYGAEVILHGVDYDAAAEHARKIEQDEGRYYLPAFNDWEVMAGQGTIGVEIADELPEVETVVVPIGGGGLISGVATAIKGKVPDARVIGVQAEGASSVAPSLDKGERIELDSVETVADGIATRTTGDKTFDVIEERVDEVVTVSDAEIAVAVTTLLERSKTLTEGAGAVSLAALLADKFDYDTDETIVPVLCGGNIDMNMLTTVIMRGLVETGRYLRIRTVLPDRPGALDGLLDIVSGNEANIYAIQHDRTSRDISMSATEIEMDLEMRGPEHVSEVVDALEAAGYEIEVLEGGSNTGTSLLPEN</sequence>
<keyword evidence="7 9" id="KW-0456">Lyase</keyword>
<comment type="cofactor">
    <cofactor evidence="1">
        <name>pyridoxal 5'-phosphate</name>
        <dbReference type="ChEBI" id="CHEBI:597326"/>
    </cofactor>
</comment>
<dbReference type="InterPro" id="IPR001926">
    <property type="entry name" value="TrpB-like_PALP"/>
</dbReference>
<dbReference type="RefSeq" id="WP_267635811.1">
    <property type="nucleotide sequence ID" value="NZ_JAODIY010000001.1"/>
</dbReference>
<dbReference type="InterPro" id="IPR050147">
    <property type="entry name" value="Ser/Thr_Dehydratase"/>
</dbReference>
<name>A0ABD5XBD8_9EURY</name>
<dbReference type="EMBL" id="JBHSZQ010000020">
    <property type="protein sequence ID" value="MFC7126258.1"/>
    <property type="molecule type" value="Genomic_DNA"/>
</dbReference>
<reference evidence="9 10" key="1">
    <citation type="journal article" date="2014" name="Int. J. Syst. Evol. Microbiol.">
        <title>Complete genome sequence of Corynebacterium casei LMG S-19264T (=DSM 44701T), isolated from a smear-ripened cheese.</title>
        <authorList>
            <consortium name="US DOE Joint Genome Institute (JGI-PGF)"/>
            <person name="Walter F."/>
            <person name="Albersmeier A."/>
            <person name="Kalinowski J."/>
            <person name="Ruckert C."/>
        </authorList>
    </citation>
    <scope>NUCLEOTIDE SEQUENCE [LARGE SCALE GENOMIC DNA]</scope>
    <source>
        <strain evidence="9 10">CGMCC 4.7215</strain>
    </source>
</reference>
<evidence type="ECO:0000256" key="2">
    <source>
        <dbReference type="ARBA" id="ARBA00004810"/>
    </source>
</evidence>
<keyword evidence="6" id="KW-0663">Pyridoxal phosphate</keyword>
<evidence type="ECO:0000256" key="6">
    <source>
        <dbReference type="ARBA" id="ARBA00022898"/>
    </source>
</evidence>
<feature type="domain" description="ACT" evidence="8">
    <location>
        <begin position="328"/>
        <end position="406"/>
    </location>
</feature>
<dbReference type="PANTHER" id="PTHR48078">
    <property type="entry name" value="THREONINE DEHYDRATASE, MITOCHONDRIAL-RELATED"/>
    <property type="match status" value="1"/>
</dbReference>
<evidence type="ECO:0000256" key="5">
    <source>
        <dbReference type="ARBA" id="ARBA00022624"/>
    </source>
</evidence>
<dbReference type="InterPro" id="IPR002912">
    <property type="entry name" value="ACT_dom"/>
</dbReference>
<comment type="similarity">
    <text evidence="3">Belongs to the serine/threonine dehydratase family.</text>
</comment>
<evidence type="ECO:0000256" key="3">
    <source>
        <dbReference type="ARBA" id="ARBA00010869"/>
    </source>
</evidence>
<dbReference type="GO" id="GO:0004794">
    <property type="term" value="F:threonine deaminase activity"/>
    <property type="evidence" value="ECO:0007669"/>
    <property type="project" value="UniProtKB-EC"/>
</dbReference>
<protein>
    <recommendedName>
        <fullName evidence="4">threonine ammonia-lyase</fullName>
        <ecNumber evidence="4">4.3.1.19</ecNumber>
    </recommendedName>
</protein>
<dbReference type="SUPFAM" id="SSF53686">
    <property type="entry name" value="Tryptophan synthase beta subunit-like PLP-dependent enzymes"/>
    <property type="match status" value="1"/>
</dbReference>
<dbReference type="Proteomes" id="UP001596414">
    <property type="component" value="Unassembled WGS sequence"/>
</dbReference>
<dbReference type="InterPro" id="IPR005789">
    <property type="entry name" value="Thr_deHydtase_catblc"/>
</dbReference>
<proteinExistence type="inferred from homology"/>
<dbReference type="InterPro" id="IPR044561">
    <property type="entry name" value="ACT_ThrD-II-like"/>
</dbReference>
<dbReference type="SUPFAM" id="SSF55021">
    <property type="entry name" value="ACT-like"/>
    <property type="match status" value="1"/>
</dbReference>
<dbReference type="AlphaFoldDB" id="A0ABD5XBD8"/>
<dbReference type="CDD" id="cd04886">
    <property type="entry name" value="ACT_ThrD-II-like"/>
    <property type="match status" value="1"/>
</dbReference>
<evidence type="ECO:0000313" key="10">
    <source>
        <dbReference type="Proteomes" id="UP001596414"/>
    </source>
</evidence>
<accession>A0ABD5XBD8</accession>
<keyword evidence="5" id="KW-0100">Branched-chain amino acid biosynthesis</keyword>
<dbReference type="InterPro" id="IPR036052">
    <property type="entry name" value="TrpB-like_PALP_sf"/>
</dbReference>
<dbReference type="CDD" id="cd01562">
    <property type="entry name" value="Thr-dehyd"/>
    <property type="match status" value="1"/>
</dbReference>
<dbReference type="FunFam" id="3.40.50.1100:FF:000007">
    <property type="entry name" value="L-threonine dehydratase catabolic TdcB"/>
    <property type="match status" value="1"/>
</dbReference>
<keyword evidence="5" id="KW-0028">Amino-acid biosynthesis</keyword>
<dbReference type="FunFam" id="3.40.50.1100:FF:000005">
    <property type="entry name" value="Threonine dehydratase catabolic"/>
    <property type="match status" value="1"/>
</dbReference>
<evidence type="ECO:0000259" key="8">
    <source>
        <dbReference type="PROSITE" id="PS51671"/>
    </source>
</evidence>
<keyword evidence="5" id="KW-0412">Isoleucine biosynthesis</keyword>
<evidence type="ECO:0000313" key="9">
    <source>
        <dbReference type="EMBL" id="MFC7126258.1"/>
    </source>
</evidence>
<evidence type="ECO:0000256" key="1">
    <source>
        <dbReference type="ARBA" id="ARBA00001933"/>
    </source>
</evidence>
<dbReference type="PANTHER" id="PTHR48078:SF6">
    <property type="entry name" value="L-THREONINE DEHYDRATASE CATABOLIC TDCB"/>
    <property type="match status" value="1"/>
</dbReference>
<dbReference type="InterPro" id="IPR045865">
    <property type="entry name" value="ACT-like_dom_sf"/>
</dbReference>
<organism evidence="9 10">
    <name type="scientific">Halovenus rubra</name>
    <dbReference type="NCBI Taxonomy" id="869890"/>
    <lineage>
        <taxon>Archaea</taxon>
        <taxon>Methanobacteriati</taxon>
        <taxon>Methanobacteriota</taxon>
        <taxon>Stenosarchaea group</taxon>
        <taxon>Halobacteria</taxon>
        <taxon>Halobacteriales</taxon>
        <taxon>Haloarculaceae</taxon>
        <taxon>Halovenus</taxon>
    </lineage>
</organism>
<dbReference type="NCBIfam" id="TIGR01127">
    <property type="entry name" value="ilvA_1Cterm"/>
    <property type="match status" value="1"/>
</dbReference>
<dbReference type="InterPro" id="IPR000634">
    <property type="entry name" value="Ser/Thr_deHydtase_PyrdxlP-BS"/>
</dbReference>
<gene>
    <name evidence="9" type="primary">ilvA</name>
    <name evidence="9" type="ORF">ACFQJ7_09460</name>
</gene>
<dbReference type="PROSITE" id="PS51671">
    <property type="entry name" value="ACT"/>
    <property type="match status" value="1"/>
</dbReference>
<dbReference type="Gene3D" id="3.40.50.1100">
    <property type="match status" value="2"/>
</dbReference>
<dbReference type="EC" id="4.3.1.19" evidence="4"/>
<comment type="caution">
    <text evidence="9">The sequence shown here is derived from an EMBL/GenBank/DDBJ whole genome shotgun (WGS) entry which is preliminary data.</text>
</comment>
<dbReference type="PROSITE" id="PS00165">
    <property type="entry name" value="DEHYDRATASE_SER_THR"/>
    <property type="match status" value="1"/>
</dbReference>
<dbReference type="Pfam" id="PF00291">
    <property type="entry name" value="PALP"/>
    <property type="match status" value="1"/>
</dbReference>
<evidence type="ECO:0000256" key="7">
    <source>
        <dbReference type="ARBA" id="ARBA00023239"/>
    </source>
</evidence>
<evidence type="ECO:0000256" key="4">
    <source>
        <dbReference type="ARBA" id="ARBA00012096"/>
    </source>
</evidence>